<evidence type="ECO:0000313" key="3">
    <source>
        <dbReference type="Proteomes" id="UP000189935"/>
    </source>
</evidence>
<organism evidence="2 3">
    <name type="scientific">Bradyrhizobium lablabi</name>
    <dbReference type="NCBI Taxonomy" id="722472"/>
    <lineage>
        <taxon>Bacteria</taxon>
        <taxon>Pseudomonadati</taxon>
        <taxon>Pseudomonadota</taxon>
        <taxon>Alphaproteobacteria</taxon>
        <taxon>Hyphomicrobiales</taxon>
        <taxon>Nitrobacteraceae</taxon>
        <taxon>Bradyrhizobium</taxon>
    </lineage>
</organism>
<proteinExistence type="predicted"/>
<reference evidence="2 3" key="1">
    <citation type="submission" date="2016-11" db="EMBL/GenBank/DDBJ databases">
        <authorList>
            <person name="Jaros S."/>
            <person name="Januszkiewicz K."/>
            <person name="Wedrychowicz H."/>
        </authorList>
    </citation>
    <scope>NUCLEOTIDE SEQUENCE [LARGE SCALE GENOMIC DNA]</scope>
    <source>
        <strain evidence="2 3">GAS499</strain>
    </source>
</reference>
<dbReference type="RefSeq" id="WP_079545943.1">
    <property type="nucleotide sequence ID" value="NZ_LT670844.1"/>
</dbReference>
<evidence type="ECO:0000313" key="2">
    <source>
        <dbReference type="EMBL" id="SHL98464.1"/>
    </source>
</evidence>
<feature type="signal peptide" evidence="1">
    <location>
        <begin position="1"/>
        <end position="21"/>
    </location>
</feature>
<keyword evidence="1" id="KW-0732">Signal</keyword>
<dbReference type="OrthoDB" id="8452009at2"/>
<dbReference type="AlphaFoldDB" id="A0A1M7F318"/>
<sequence>MKIKLVAAAALVASFAAPAFAADEFYVVQDAKTKKCTIVDKKPTESSMTVVSPSGTVYKTRTEAETGMKTVKVCTSQ</sequence>
<accession>A0A1M7F318</accession>
<dbReference type="Proteomes" id="UP000189935">
    <property type="component" value="Chromosome I"/>
</dbReference>
<feature type="chain" id="PRO_5012500531" evidence="1">
    <location>
        <begin position="22"/>
        <end position="77"/>
    </location>
</feature>
<protein>
    <submittedName>
        <fullName evidence="2">Uncharacterized protein</fullName>
    </submittedName>
</protein>
<evidence type="ECO:0000256" key="1">
    <source>
        <dbReference type="SAM" id="SignalP"/>
    </source>
</evidence>
<gene>
    <name evidence="2" type="ORF">SAMN05444159_7368</name>
</gene>
<name>A0A1M7F318_9BRAD</name>
<dbReference type="EMBL" id="LT670844">
    <property type="protein sequence ID" value="SHL98464.1"/>
    <property type="molecule type" value="Genomic_DNA"/>
</dbReference>